<gene>
    <name evidence="1" type="ORF">Slin15195_G063250</name>
</gene>
<protein>
    <submittedName>
        <fullName evidence="1">Uncharacterized protein</fullName>
    </submittedName>
</protein>
<proteinExistence type="predicted"/>
<keyword evidence="2" id="KW-1185">Reference proteome</keyword>
<dbReference type="AlphaFoldDB" id="A0A9Q9AYJ8"/>
<evidence type="ECO:0000313" key="1">
    <source>
        <dbReference type="EMBL" id="USW53006.1"/>
    </source>
</evidence>
<accession>A0A9Q9AYJ8</accession>
<name>A0A9Q9AYJ8_9PEZI</name>
<evidence type="ECO:0000313" key="2">
    <source>
        <dbReference type="Proteomes" id="UP001056384"/>
    </source>
</evidence>
<sequence>MASENMTGLRNQSLANAKMLLKPTARAVSTLPSIDTSTTLVEGGGSSAMDIVIFGSDSSYTAAVMQGLKPAIEGDSAPTPEVAMRKLLTATCELLKMYMPKVGDHKRNIHGGGVFDEDLIAAELVRAT</sequence>
<reference evidence="1" key="1">
    <citation type="submission" date="2022-06" db="EMBL/GenBank/DDBJ databases">
        <title>Complete genome sequences of two strains of the flax pathogen Septoria linicola.</title>
        <authorList>
            <person name="Lapalu N."/>
            <person name="Simon A."/>
            <person name="Demenou B."/>
            <person name="Paumier D."/>
            <person name="Guillot M.-P."/>
            <person name="Gout L."/>
            <person name="Valade R."/>
        </authorList>
    </citation>
    <scope>NUCLEOTIDE SEQUENCE</scope>
    <source>
        <strain evidence="1">SE15195</strain>
    </source>
</reference>
<dbReference type="Proteomes" id="UP001056384">
    <property type="component" value="Chromosome 5"/>
</dbReference>
<dbReference type="EMBL" id="CP099422">
    <property type="protein sequence ID" value="USW53006.1"/>
    <property type="molecule type" value="Genomic_DNA"/>
</dbReference>
<organism evidence="1 2">
    <name type="scientific">Septoria linicola</name>
    <dbReference type="NCBI Taxonomy" id="215465"/>
    <lineage>
        <taxon>Eukaryota</taxon>
        <taxon>Fungi</taxon>
        <taxon>Dikarya</taxon>
        <taxon>Ascomycota</taxon>
        <taxon>Pezizomycotina</taxon>
        <taxon>Dothideomycetes</taxon>
        <taxon>Dothideomycetidae</taxon>
        <taxon>Mycosphaerellales</taxon>
        <taxon>Mycosphaerellaceae</taxon>
        <taxon>Septoria</taxon>
    </lineage>
</organism>
<dbReference type="OrthoDB" id="3820579at2759"/>